<evidence type="ECO:0000313" key="1">
    <source>
        <dbReference type="EMBL" id="GAA5158562.1"/>
    </source>
</evidence>
<proteinExistence type="predicted"/>
<accession>A0ABP9Q9E3</accession>
<gene>
    <name evidence="1" type="ORF">GCM10023321_38520</name>
</gene>
<comment type="caution">
    <text evidence="1">The sequence shown here is derived from an EMBL/GenBank/DDBJ whole genome shotgun (WGS) entry which is preliminary data.</text>
</comment>
<dbReference type="EMBL" id="BAABJP010000015">
    <property type="protein sequence ID" value="GAA5158562.1"/>
    <property type="molecule type" value="Genomic_DNA"/>
</dbReference>
<sequence length="295" mass="30767">MGDIAGGLPAVVCARPHHDVHRRDVDAVQFGLVPGRAFEVAGLSGPLRRWLLELHGAWPTDRLLSRAAELGADRELARAVLVELYSSGVLVDARRPARVAEARGTGRVALFGAGPLLDLVAGGLTEAGVGAVRTYAHGEAPRSGARPDLIVLTDLVNPSAEPHRAWLAAGVPLLPARLMDGAGLVGPLVLLGRSACLRCLELHRADHDECWGTVSAGLTGRIGRADPACALGTAALTTAQALRVLDAMVDPDDSATPGPPVLDAMLEFRLELGELHRHPCPPHPGCDCGAGRRGA</sequence>
<dbReference type="Proteomes" id="UP001428817">
    <property type="component" value="Unassembled WGS sequence"/>
</dbReference>
<protein>
    <submittedName>
        <fullName evidence="1">Cyclodehydratase</fullName>
    </submittedName>
</protein>
<name>A0ABP9Q9E3_9PSEU</name>
<organism evidence="1 2">
    <name type="scientific">Pseudonocardia eucalypti</name>
    <dbReference type="NCBI Taxonomy" id="648755"/>
    <lineage>
        <taxon>Bacteria</taxon>
        <taxon>Bacillati</taxon>
        <taxon>Actinomycetota</taxon>
        <taxon>Actinomycetes</taxon>
        <taxon>Pseudonocardiales</taxon>
        <taxon>Pseudonocardiaceae</taxon>
        <taxon>Pseudonocardia</taxon>
    </lineage>
</organism>
<evidence type="ECO:0000313" key="2">
    <source>
        <dbReference type="Proteomes" id="UP001428817"/>
    </source>
</evidence>
<dbReference type="RefSeq" id="WP_185059072.1">
    <property type="nucleotide sequence ID" value="NZ_BAABJP010000015.1"/>
</dbReference>
<reference evidence="2" key="1">
    <citation type="journal article" date="2019" name="Int. J. Syst. Evol. Microbiol.">
        <title>The Global Catalogue of Microorganisms (GCM) 10K type strain sequencing project: providing services to taxonomists for standard genome sequencing and annotation.</title>
        <authorList>
            <consortium name="The Broad Institute Genomics Platform"/>
            <consortium name="The Broad Institute Genome Sequencing Center for Infectious Disease"/>
            <person name="Wu L."/>
            <person name="Ma J."/>
        </authorList>
    </citation>
    <scope>NUCLEOTIDE SEQUENCE [LARGE SCALE GENOMIC DNA]</scope>
    <source>
        <strain evidence="2">JCM 18303</strain>
    </source>
</reference>
<keyword evidence="2" id="KW-1185">Reference proteome</keyword>
<dbReference type="Gene3D" id="3.40.50.720">
    <property type="entry name" value="NAD(P)-binding Rossmann-like Domain"/>
    <property type="match status" value="1"/>
</dbReference>